<sequence>METYENNNSLQIDDYAENECENLDIDGYDITATPNDFNVMTLNSFIESGAVIIPGFQRNFVWDIGRSSKLIESLLLGLPVPQLFLYEQERNKFLVIDGQQRLMSIYYFMKKRFPKKEKRSALRNIFDREGKIPEEVLHDDEYFTPFNLKLPSQLSDKKNKFHGMNYSTLGEFKLQLDLRPIRNIIVKQNAPSNDNSSMFEVFNRLNTGGMNLKAQEIRTSMYHSDFYKMLFKINNNSNWRNLLGSPEPDLHMKDIEILLRSFAMLIDSENYRPSMTRFLNQFSEKCSKYSTEYNKYLLDLFNSFITACRDLDPRIFRSRSRGNLFNVGIFEAVFYAVAKKFFSPDENKLIEGFIEENSIKKLAEDEEFSEALLKGTAHATKVAKRLEKAKQIISLKV</sequence>
<comment type="caution">
    <text evidence="2">The sequence shown here is derived from an EMBL/GenBank/DDBJ whole genome shotgun (WGS) entry which is preliminary data.</text>
</comment>
<gene>
    <name evidence="2" type="ORF">ACI43T_05880</name>
</gene>
<dbReference type="Proteomes" id="UP001621964">
    <property type="component" value="Unassembled WGS sequence"/>
</dbReference>
<name>A0ABW8Q3B5_9NEIS</name>
<dbReference type="InterPro" id="IPR004919">
    <property type="entry name" value="GmrSD_N"/>
</dbReference>
<dbReference type="Pfam" id="PF03235">
    <property type="entry name" value="GmrSD_N"/>
    <property type="match status" value="1"/>
</dbReference>
<proteinExistence type="predicted"/>
<organism evidence="2 3">
    <name type="scientific">Neisseria oralis</name>
    <dbReference type="NCBI Taxonomy" id="1107316"/>
    <lineage>
        <taxon>Bacteria</taxon>
        <taxon>Pseudomonadati</taxon>
        <taxon>Pseudomonadota</taxon>
        <taxon>Betaproteobacteria</taxon>
        <taxon>Neisseriales</taxon>
        <taxon>Neisseriaceae</taxon>
        <taxon>Neisseria</taxon>
    </lineage>
</organism>
<dbReference type="PANTHER" id="PTHR39639">
    <property type="entry name" value="CHROMOSOME 16, WHOLE GENOME SHOTGUN SEQUENCE"/>
    <property type="match status" value="1"/>
</dbReference>
<reference evidence="2 3" key="1">
    <citation type="submission" date="2024-11" db="EMBL/GenBank/DDBJ databases">
        <authorList>
            <person name="Mikucki A.G."/>
            <person name="Kahler C.M."/>
        </authorList>
    </citation>
    <scope>NUCLEOTIDE SEQUENCE [LARGE SCALE GENOMIC DNA]</scope>
    <source>
        <strain evidence="2 3">EXNM717</strain>
    </source>
</reference>
<feature type="domain" description="GmrSD restriction endonucleases N-terminal" evidence="1">
    <location>
        <begin position="46"/>
        <end position="222"/>
    </location>
</feature>
<dbReference type="EMBL" id="JBJGEB010000005">
    <property type="protein sequence ID" value="MFK7642024.1"/>
    <property type="molecule type" value="Genomic_DNA"/>
</dbReference>
<evidence type="ECO:0000313" key="3">
    <source>
        <dbReference type="Proteomes" id="UP001621964"/>
    </source>
</evidence>
<evidence type="ECO:0000259" key="1">
    <source>
        <dbReference type="Pfam" id="PF03235"/>
    </source>
</evidence>
<accession>A0ABW8Q3B5</accession>
<keyword evidence="3" id="KW-1185">Reference proteome</keyword>
<evidence type="ECO:0000313" key="2">
    <source>
        <dbReference type="EMBL" id="MFK7642024.1"/>
    </source>
</evidence>
<protein>
    <submittedName>
        <fullName evidence="2">DUF262 domain-containing protein</fullName>
    </submittedName>
</protein>
<dbReference type="PANTHER" id="PTHR39639:SF1">
    <property type="entry name" value="DUF262 DOMAIN-CONTAINING PROTEIN"/>
    <property type="match status" value="1"/>
</dbReference>
<dbReference type="RefSeq" id="WP_405385859.1">
    <property type="nucleotide sequence ID" value="NZ_JBJGEB010000005.1"/>
</dbReference>